<dbReference type="EMBL" id="CH408029">
    <property type="protein sequence ID" value="EAQ92051.1"/>
    <property type="molecule type" value="Genomic_DNA"/>
</dbReference>
<evidence type="ECO:0000256" key="10">
    <source>
        <dbReference type="ARBA" id="ARBA00023163"/>
    </source>
</evidence>
<keyword evidence="6" id="KW-0862">Zinc</keyword>
<keyword evidence="4" id="KW-0479">Metal-binding</keyword>
<dbReference type="OMA" id="RWRALEM"/>
<dbReference type="InterPro" id="IPR035451">
    <property type="entry name" value="Ada-like_dom_sf"/>
</dbReference>
<evidence type="ECO:0000256" key="5">
    <source>
        <dbReference type="ARBA" id="ARBA00022763"/>
    </source>
</evidence>
<dbReference type="GeneID" id="4387960"/>
<keyword evidence="10" id="KW-0804">Transcription</keyword>
<feature type="compositionally biased region" description="Basic residues" evidence="12">
    <location>
        <begin position="135"/>
        <end position="144"/>
    </location>
</feature>
<feature type="compositionally biased region" description="Basic and acidic residues" evidence="12">
    <location>
        <begin position="145"/>
        <end position="163"/>
    </location>
</feature>
<sequence>MFETPHSRWRALEMRNPRAASAFLYGVKTTHIYCRPTCPSRLARKANVVFFDSVDEAACAGFRACKRCKPSQADFEPQASHKKAVQKACELMDTAQGVLTLESLAASVGLSPRYLHGVFKTVMGFTPNAYAMKVRKERSTRKRSLRQEGDPACLPEERSPPNREDDEGTALPCKTAEHPCEYGLATNPSAIKHWTFRSTIYHSARTLRLARLHRGRLHTEMLETGTNTQAPSRARPSPITFLFPS</sequence>
<dbReference type="RefSeq" id="XP_001219507.1">
    <property type="nucleotide sequence ID" value="XM_001219506.1"/>
</dbReference>
<accession>Q2HHL8</accession>
<evidence type="ECO:0000256" key="9">
    <source>
        <dbReference type="ARBA" id="ARBA00023159"/>
    </source>
</evidence>
<dbReference type="OrthoDB" id="2447880at2759"/>
<comment type="cofactor">
    <cofactor evidence="1">
        <name>Zn(2+)</name>
        <dbReference type="ChEBI" id="CHEBI:29105"/>
    </cofactor>
</comment>
<dbReference type="InterPro" id="IPR004026">
    <property type="entry name" value="Ada_DNA_repair_Zn-bd"/>
</dbReference>
<keyword evidence="8" id="KW-0238">DNA-binding</keyword>
<dbReference type="Proteomes" id="UP000001056">
    <property type="component" value="Unassembled WGS sequence"/>
</dbReference>
<dbReference type="SUPFAM" id="SSF57884">
    <property type="entry name" value="Ada DNA repair protein, N-terminal domain (N-Ada 10)"/>
    <property type="match status" value="1"/>
</dbReference>
<keyword evidence="15" id="KW-1185">Reference proteome</keyword>
<dbReference type="Pfam" id="PF02805">
    <property type="entry name" value="Ada_Zn_binding"/>
    <property type="match status" value="1"/>
</dbReference>
<evidence type="ECO:0000256" key="2">
    <source>
        <dbReference type="ARBA" id="ARBA00022603"/>
    </source>
</evidence>
<dbReference type="InterPro" id="IPR009057">
    <property type="entry name" value="Homeodomain-like_sf"/>
</dbReference>
<evidence type="ECO:0000313" key="14">
    <source>
        <dbReference type="EMBL" id="EAQ92051.1"/>
    </source>
</evidence>
<dbReference type="GO" id="GO:0043565">
    <property type="term" value="F:sequence-specific DNA binding"/>
    <property type="evidence" value="ECO:0007669"/>
    <property type="project" value="InterPro"/>
</dbReference>
<dbReference type="STRING" id="306901.Q2HHL8"/>
<dbReference type="VEuPathDB" id="FungiDB:CHGG_00286"/>
<evidence type="ECO:0000256" key="8">
    <source>
        <dbReference type="ARBA" id="ARBA00023125"/>
    </source>
</evidence>
<keyword evidence="11" id="KW-0234">DNA repair</keyword>
<dbReference type="GO" id="GO:0008168">
    <property type="term" value="F:methyltransferase activity"/>
    <property type="evidence" value="ECO:0007669"/>
    <property type="project" value="UniProtKB-KW"/>
</dbReference>
<keyword evidence="9" id="KW-0010">Activator</keyword>
<feature type="domain" description="HTH araC/xylS-type" evidence="13">
    <location>
        <begin position="82"/>
        <end position="135"/>
    </location>
</feature>
<evidence type="ECO:0000256" key="12">
    <source>
        <dbReference type="SAM" id="MobiDB-lite"/>
    </source>
</evidence>
<evidence type="ECO:0000256" key="4">
    <source>
        <dbReference type="ARBA" id="ARBA00022723"/>
    </source>
</evidence>
<evidence type="ECO:0000256" key="11">
    <source>
        <dbReference type="ARBA" id="ARBA00023204"/>
    </source>
</evidence>
<feature type="region of interest" description="Disordered" evidence="12">
    <location>
        <begin position="135"/>
        <end position="172"/>
    </location>
</feature>
<evidence type="ECO:0000256" key="3">
    <source>
        <dbReference type="ARBA" id="ARBA00022679"/>
    </source>
</evidence>
<reference evidence="15" key="1">
    <citation type="journal article" date="2015" name="Genome Announc.">
        <title>Draft genome sequence of the cellulolytic fungus Chaetomium globosum.</title>
        <authorList>
            <person name="Cuomo C.A."/>
            <person name="Untereiner W.A."/>
            <person name="Ma L.-J."/>
            <person name="Grabherr M."/>
            <person name="Birren B.W."/>
        </authorList>
    </citation>
    <scope>NUCLEOTIDE SEQUENCE [LARGE SCALE GENOMIC DNA]</scope>
    <source>
        <strain evidence="15">ATCC 6205 / CBS 148.51 / DSM 1962 / NBRC 6347 / NRRL 1970</strain>
    </source>
</reference>
<dbReference type="PROSITE" id="PS01124">
    <property type="entry name" value="HTH_ARAC_FAMILY_2"/>
    <property type="match status" value="1"/>
</dbReference>
<name>Q2HHL8_CHAGB</name>
<evidence type="ECO:0000256" key="1">
    <source>
        <dbReference type="ARBA" id="ARBA00001947"/>
    </source>
</evidence>
<dbReference type="GO" id="GO:0032259">
    <property type="term" value="P:methylation"/>
    <property type="evidence" value="ECO:0007669"/>
    <property type="project" value="UniProtKB-KW"/>
</dbReference>
<dbReference type="GO" id="GO:0008270">
    <property type="term" value="F:zinc ion binding"/>
    <property type="evidence" value="ECO:0007669"/>
    <property type="project" value="InterPro"/>
</dbReference>
<evidence type="ECO:0000313" key="15">
    <source>
        <dbReference type="Proteomes" id="UP000001056"/>
    </source>
</evidence>
<keyword evidence="2" id="KW-0489">Methyltransferase</keyword>
<keyword evidence="5" id="KW-0227">DNA damage</keyword>
<dbReference type="InterPro" id="IPR018060">
    <property type="entry name" value="HTH_AraC"/>
</dbReference>
<evidence type="ECO:0000259" key="13">
    <source>
        <dbReference type="PROSITE" id="PS01124"/>
    </source>
</evidence>
<keyword evidence="7" id="KW-0805">Transcription regulation</keyword>
<dbReference type="eggNOG" id="ENOG502S6W3">
    <property type="taxonomic scope" value="Eukaryota"/>
</dbReference>
<dbReference type="SUPFAM" id="SSF46689">
    <property type="entry name" value="Homeodomain-like"/>
    <property type="match status" value="1"/>
</dbReference>
<dbReference type="Gene3D" id="3.40.10.10">
    <property type="entry name" value="DNA Methylphosphotriester Repair Domain"/>
    <property type="match status" value="1"/>
</dbReference>
<keyword evidence="3" id="KW-0808">Transferase</keyword>
<evidence type="ECO:0000256" key="7">
    <source>
        <dbReference type="ARBA" id="ARBA00023015"/>
    </source>
</evidence>
<gene>
    <name evidence="14" type="ORF">CHGG_00286</name>
</gene>
<organism evidence="14 15">
    <name type="scientific">Chaetomium globosum (strain ATCC 6205 / CBS 148.51 / DSM 1962 / NBRC 6347 / NRRL 1970)</name>
    <name type="common">Soil fungus</name>
    <dbReference type="NCBI Taxonomy" id="306901"/>
    <lineage>
        <taxon>Eukaryota</taxon>
        <taxon>Fungi</taxon>
        <taxon>Dikarya</taxon>
        <taxon>Ascomycota</taxon>
        <taxon>Pezizomycotina</taxon>
        <taxon>Sordariomycetes</taxon>
        <taxon>Sordariomycetidae</taxon>
        <taxon>Sordariales</taxon>
        <taxon>Chaetomiaceae</taxon>
        <taxon>Chaetomium</taxon>
    </lineage>
</organism>
<dbReference type="InParanoid" id="Q2HHL8"/>
<dbReference type="Pfam" id="PF00165">
    <property type="entry name" value="HTH_AraC"/>
    <property type="match status" value="1"/>
</dbReference>
<protein>
    <recommendedName>
        <fullName evidence="13">HTH araC/xylS-type domain-containing protein</fullName>
    </recommendedName>
</protein>
<dbReference type="InterPro" id="IPR018062">
    <property type="entry name" value="HTH_AraC-typ_CS"/>
</dbReference>
<evidence type="ECO:0000256" key="6">
    <source>
        <dbReference type="ARBA" id="ARBA00022833"/>
    </source>
</evidence>
<dbReference type="AlphaFoldDB" id="Q2HHL8"/>
<proteinExistence type="predicted"/>
<dbReference type="Gene3D" id="1.10.10.60">
    <property type="entry name" value="Homeodomain-like"/>
    <property type="match status" value="1"/>
</dbReference>
<dbReference type="HOGENOM" id="CLU_1133464_0_0_1"/>
<dbReference type="PROSITE" id="PS00041">
    <property type="entry name" value="HTH_ARAC_FAMILY_1"/>
    <property type="match status" value="1"/>
</dbReference>
<dbReference type="GO" id="GO:0006281">
    <property type="term" value="P:DNA repair"/>
    <property type="evidence" value="ECO:0007669"/>
    <property type="project" value="UniProtKB-KW"/>
</dbReference>
<dbReference type="GO" id="GO:0003700">
    <property type="term" value="F:DNA-binding transcription factor activity"/>
    <property type="evidence" value="ECO:0007669"/>
    <property type="project" value="InterPro"/>
</dbReference>